<name>A0A9P0IE96_SPOLI</name>
<dbReference type="CDD" id="cd00037">
    <property type="entry name" value="CLECT"/>
    <property type="match status" value="1"/>
</dbReference>
<keyword evidence="5" id="KW-1185">Reference proteome</keyword>
<dbReference type="Pfam" id="PF00059">
    <property type="entry name" value="Lectin_C"/>
    <property type="match status" value="2"/>
</dbReference>
<dbReference type="InterPro" id="IPR018378">
    <property type="entry name" value="C-type_lectin_CS"/>
</dbReference>
<dbReference type="SMART" id="SM00034">
    <property type="entry name" value="CLECT"/>
    <property type="match status" value="1"/>
</dbReference>
<dbReference type="EMBL" id="LR824538">
    <property type="protein sequence ID" value="CAH1645989.1"/>
    <property type="molecule type" value="Genomic_DNA"/>
</dbReference>
<dbReference type="Gene3D" id="3.10.100.10">
    <property type="entry name" value="Mannose-Binding Protein A, subunit A"/>
    <property type="match status" value="2"/>
</dbReference>
<sequence length="258" mass="29631">MLSKTLLFFIIVNFVSDYSYGQRDKKFFRKDYKYLEAVEGFYKIHTLHKTWSEAKRVCALEGASLFYPENDDEAHAVLSFWNATQPYRWVYVGISDLIVKGVFETIDEYVYNELFGRCYKFHLNPLNWTDAYAVCNAEQSYLAVINTQEEADYLVALTESKPKDRVPGNFMRGAVHLGFHNRANEGWQAVRGTALDDTGYTCWGTNQPDGGELEQCGSMFYNGLLNDISCDTRSFFICEHEVDTLSSSLDDRFGETVV</sequence>
<organism evidence="4 5">
    <name type="scientific">Spodoptera littoralis</name>
    <name type="common">Egyptian cotton leafworm</name>
    <dbReference type="NCBI Taxonomy" id="7109"/>
    <lineage>
        <taxon>Eukaryota</taxon>
        <taxon>Metazoa</taxon>
        <taxon>Ecdysozoa</taxon>
        <taxon>Arthropoda</taxon>
        <taxon>Hexapoda</taxon>
        <taxon>Insecta</taxon>
        <taxon>Pterygota</taxon>
        <taxon>Neoptera</taxon>
        <taxon>Endopterygota</taxon>
        <taxon>Lepidoptera</taxon>
        <taxon>Glossata</taxon>
        <taxon>Ditrysia</taxon>
        <taxon>Noctuoidea</taxon>
        <taxon>Noctuidae</taxon>
        <taxon>Amphipyrinae</taxon>
        <taxon>Spodoptera</taxon>
    </lineage>
</organism>
<evidence type="ECO:0000313" key="5">
    <source>
        <dbReference type="Proteomes" id="UP001153321"/>
    </source>
</evidence>
<gene>
    <name evidence="4" type="ORF">SPLIT_LOCUS11341</name>
</gene>
<dbReference type="Proteomes" id="UP001153321">
    <property type="component" value="Chromosome 7"/>
</dbReference>
<proteinExistence type="predicted"/>
<accession>A0A9P0IE96</accession>
<keyword evidence="2" id="KW-0732">Signal</keyword>
<protein>
    <recommendedName>
        <fullName evidence="3">C-type lectin domain-containing protein</fullName>
    </recommendedName>
</protein>
<evidence type="ECO:0000256" key="1">
    <source>
        <dbReference type="ARBA" id="ARBA00023157"/>
    </source>
</evidence>
<feature type="domain" description="C-type lectin" evidence="3">
    <location>
        <begin position="114"/>
        <end position="239"/>
    </location>
</feature>
<dbReference type="InterPro" id="IPR016187">
    <property type="entry name" value="CTDL_fold"/>
</dbReference>
<dbReference type="PROSITE" id="PS50041">
    <property type="entry name" value="C_TYPE_LECTIN_2"/>
    <property type="match status" value="1"/>
</dbReference>
<dbReference type="InterPro" id="IPR001304">
    <property type="entry name" value="C-type_lectin-like"/>
</dbReference>
<reference evidence="4" key="1">
    <citation type="submission" date="2022-02" db="EMBL/GenBank/DDBJ databases">
        <authorList>
            <person name="King R."/>
        </authorList>
    </citation>
    <scope>NUCLEOTIDE SEQUENCE</scope>
</reference>
<evidence type="ECO:0000259" key="3">
    <source>
        <dbReference type="PROSITE" id="PS50041"/>
    </source>
</evidence>
<dbReference type="SUPFAM" id="SSF56436">
    <property type="entry name" value="C-type lectin-like"/>
    <property type="match status" value="2"/>
</dbReference>
<keyword evidence="1" id="KW-1015">Disulfide bond</keyword>
<dbReference type="PROSITE" id="PS00615">
    <property type="entry name" value="C_TYPE_LECTIN_1"/>
    <property type="match status" value="1"/>
</dbReference>
<dbReference type="InterPro" id="IPR050111">
    <property type="entry name" value="C-type_lectin/snaclec_domain"/>
</dbReference>
<evidence type="ECO:0000256" key="2">
    <source>
        <dbReference type="SAM" id="SignalP"/>
    </source>
</evidence>
<dbReference type="PANTHER" id="PTHR22803">
    <property type="entry name" value="MANNOSE, PHOSPHOLIPASE, LECTIN RECEPTOR RELATED"/>
    <property type="match status" value="1"/>
</dbReference>
<feature type="signal peptide" evidence="2">
    <location>
        <begin position="1"/>
        <end position="21"/>
    </location>
</feature>
<dbReference type="AlphaFoldDB" id="A0A9P0IE96"/>
<dbReference type="InterPro" id="IPR016186">
    <property type="entry name" value="C-type_lectin-like/link_sf"/>
</dbReference>
<feature type="chain" id="PRO_5040509405" description="C-type lectin domain-containing protein" evidence="2">
    <location>
        <begin position="22"/>
        <end position="258"/>
    </location>
</feature>
<evidence type="ECO:0000313" key="4">
    <source>
        <dbReference type="EMBL" id="CAH1645989.1"/>
    </source>
</evidence>